<dbReference type="AlphaFoldDB" id="A0A9W8LX23"/>
<dbReference type="OrthoDB" id="8907274at2759"/>
<dbReference type="InterPro" id="IPR000326">
    <property type="entry name" value="PAP2/HPO"/>
</dbReference>
<evidence type="ECO:0000313" key="10">
    <source>
        <dbReference type="Proteomes" id="UP001139887"/>
    </source>
</evidence>
<dbReference type="GO" id="GO:0006644">
    <property type="term" value="P:phospholipid metabolic process"/>
    <property type="evidence" value="ECO:0007669"/>
    <property type="project" value="InterPro"/>
</dbReference>
<reference evidence="9" key="1">
    <citation type="submission" date="2022-07" db="EMBL/GenBank/DDBJ databases">
        <title>Phylogenomic reconstructions and comparative analyses of Kickxellomycotina fungi.</title>
        <authorList>
            <person name="Reynolds N.K."/>
            <person name="Stajich J.E."/>
            <person name="Barry K."/>
            <person name="Grigoriev I.V."/>
            <person name="Crous P."/>
            <person name="Smith M.E."/>
        </authorList>
    </citation>
    <scope>NUCLEOTIDE SEQUENCE</scope>
    <source>
        <strain evidence="9">NRRL 1566</strain>
    </source>
</reference>
<dbReference type="Proteomes" id="UP001139887">
    <property type="component" value="Unassembled WGS sequence"/>
</dbReference>
<sequence>MPLPNTTQSPPQTPIQATLHPQKRESKPGILPRQSQTPNVVQSPAVSRPVQSSSSQAPQVPSKPVTKPLLQPSQPAKNARPAQTIQVQAPVSLGAQSPASKSSVAKPVATAEIVKHASDCINSVAGMLQIIELFIKRGAPIPEDLRHVMNRTMEQSMAQTMLSLPHWDFTTLRVPASLTQSYIPDWIVTLLSTLVWLYLGVAQPHYQPFSVHDKAISYPYVPPHQQTVTVPMLFAVSIAMPVAVIVMVSVGFKRNLHDLHVGLLGLLMGVSLTLMFTNSLKNVLGRPRPSLLARCLPTMPSHALDDPPQGLSTISICTQTNMAVLNEGFRSFPSGHTSLAFAGMTYLAYYMAGKLHVFDRQGFTYKSFMVFMPLLIAATVGATRVADYWHHPTDVFVGAVIGMCTATFSYHQYFPLLISPVCDRPYDPRKRLPPVLPLHVHLPAAHDHPEGHICLSSHVSPAANAATARSSTSSSSTSLNRI</sequence>
<keyword evidence="3 7" id="KW-0812">Transmembrane</keyword>
<dbReference type="SUPFAM" id="SSF48317">
    <property type="entry name" value="Acid phosphatase/Vanadium-dependent haloperoxidase"/>
    <property type="match status" value="1"/>
</dbReference>
<evidence type="ECO:0000256" key="2">
    <source>
        <dbReference type="ARBA" id="ARBA00008816"/>
    </source>
</evidence>
<evidence type="ECO:0000259" key="8">
    <source>
        <dbReference type="SMART" id="SM00014"/>
    </source>
</evidence>
<feature type="compositionally biased region" description="Polar residues" evidence="6">
    <location>
        <begin position="71"/>
        <end position="82"/>
    </location>
</feature>
<feature type="transmembrane region" description="Helical" evidence="7">
    <location>
        <begin position="232"/>
        <end position="252"/>
    </location>
</feature>
<dbReference type="PANTHER" id="PTHR10165:SF35">
    <property type="entry name" value="RE23632P"/>
    <property type="match status" value="1"/>
</dbReference>
<comment type="subcellular location">
    <subcellularLocation>
        <location evidence="1">Membrane</location>
        <topology evidence="1">Multi-pass membrane protein</topology>
    </subcellularLocation>
</comment>
<comment type="caution">
    <text evidence="9">The sequence shown here is derived from an EMBL/GenBank/DDBJ whole genome shotgun (WGS) entry which is preliminary data.</text>
</comment>
<evidence type="ECO:0000256" key="1">
    <source>
        <dbReference type="ARBA" id="ARBA00004141"/>
    </source>
</evidence>
<dbReference type="GO" id="GO:0046839">
    <property type="term" value="P:phospholipid dephosphorylation"/>
    <property type="evidence" value="ECO:0007669"/>
    <property type="project" value="TreeGrafter"/>
</dbReference>
<dbReference type="GO" id="GO:0008195">
    <property type="term" value="F:phosphatidate phosphatase activity"/>
    <property type="evidence" value="ECO:0007669"/>
    <property type="project" value="TreeGrafter"/>
</dbReference>
<dbReference type="PANTHER" id="PTHR10165">
    <property type="entry name" value="LIPID PHOSPHATE PHOSPHATASE"/>
    <property type="match status" value="1"/>
</dbReference>
<comment type="similarity">
    <text evidence="2">Belongs to the PA-phosphatase related phosphoesterase family.</text>
</comment>
<keyword evidence="10" id="KW-1185">Reference proteome</keyword>
<dbReference type="CDD" id="cd03390">
    <property type="entry name" value="PAP2_containing_1_like"/>
    <property type="match status" value="1"/>
</dbReference>
<dbReference type="InterPro" id="IPR036938">
    <property type="entry name" value="PAP2/HPO_sf"/>
</dbReference>
<name>A0A9W8LX23_9FUNG</name>
<feature type="transmembrane region" description="Helical" evidence="7">
    <location>
        <begin position="332"/>
        <end position="351"/>
    </location>
</feature>
<evidence type="ECO:0000256" key="5">
    <source>
        <dbReference type="ARBA" id="ARBA00023136"/>
    </source>
</evidence>
<feature type="region of interest" description="Disordered" evidence="6">
    <location>
        <begin position="1"/>
        <end position="82"/>
    </location>
</feature>
<evidence type="ECO:0000313" key="9">
    <source>
        <dbReference type="EMBL" id="KAJ2847922.1"/>
    </source>
</evidence>
<feature type="compositionally biased region" description="Low complexity" evidence="6">
    <location>
        <begin position="40"/>
        <end position="65"/>
    </location>
</feature>
<evidence type="ECO:0000256" key="3">
    <source>
        <dbReference type="ARBA" id="ARBA00022692"/>
    </source>
</evidence>
<organism evidence="9 10">
    <name type="scientific">Coemansia brasiliensis</name>
    <dbReference type="NCBI Taxonomy" id="2650707"/>
    <lineage>
        <taxon>Eukaryota</taxon>
        <taxon>Fungi</taxon>
        <taxon>Fungi incertae sedis</taxon>
        <taxon>Zoopagomycota</taxon>
        <taxon>Kickxellomycotina</taxon>
        <taxon>Kickxellomycetes</taxon>
        <taxon>Kickxellales</taxon>
        <taxon>Kickxellaceae</taxon>
        <taxon>Coemansia</taxon>
    </lineage>
</organism>
<dbReference type="Pfam" id="PF01569">
    <property type="entry name" value="PAP2"/>
    <property type="match status" value="1"/>
</dbReference>
<accession>A0A9W8LX23</accession>
<protein>
    <recommendedName>
        <fullName evidence="8">Phosphatidic acid phosphatase type 2/haloperoxidase domain-containing protein</fullName>
    </recommendedName>
</protein>
<feature type="transmembrane region" description="Helical" evidence="7">
    <location>
        <begin position="363"/>
        <end position="383"/>
    </location>
</feature>
<keyword evidence="5 7" id="KW-0472">Membrane</keyword>
<evidence type="ECO:0000256" key="6">
    <source>
        <dbReference type="SAM" id="MobiDB-lite"/>
    </source>
</evidence>
<dbReference type="Gene3D" id="1.20.144.10">
    <property type="entry name" value="Phosphatidic acid phosphatase type 2/haloperoxidase"/>
    <property type="match status" value="1"/>
</dbReference>
<dbReference type="SMART" id="SM00014">
    <property type="entry name" value="acidPPc"/>
    <property type="match status" value="1"/>
</dbReference>
<feature type="transmembrane region" description="Helical" evidence="7">
    <location>
        <begin position="395"/>
        <end position="414"/>
    </location>
</feature>
<dbReference type="EMBL" id="JANBUW010000241">
    <property type="protein sequence ID" value="KAJ2847922.1"/>
    <property type="molecule type" value="Genomic_DNA"/>
</dbReference>
<keyword evidence="4 7" id="KW-1133">Transmembrane helix</keyword>
<gene>
    <name evidence="9" type="ORF">IWW36_003597</name>
</gene>
<feature type="domain" description="Phosphatidic acid phosphatase type 2/haloperoxidase" evidence="8">
    <location>
        <begin position="263"/>
        <end position="410"/>
    </location>
</feature>
<feature type="transmembrane region" description="Helical" evidence="7">
    <location>
        <begin position="259"/>
        <end position="277"/>
    </location>
</feature>
<evidence type="ECO:0000256" key="7">
    <source>
        <dbReference type="SAM" id="Phobius"/>
    </source>
</evidence>
<dbReference type="GO" id="GO:0016020">
    <property type="term" value="C:membrane"/>
    <property type="evidence" value="ECO:0007669"/>
    <property type="project" value="UniProtKB-SubCell"/>
</dbReference>
<proteinExistence type="inferred from homology"/>
<evidence type="ECO:0000256" key="4">
    <source>
        <dbReference type="ARBA" id="ARBA00022989"/>
    </source>
</evidence>
<feature type="compositionally biased region" description="Polar residues" evidence="6">
    <location>
        <begin position="1"/>
        <end position="16"/>
    </location>
</feature>
<dbReference type="InterPro" id="IPR043216">
    <property type="entry name" value="PAP-like"/>
</dbReference>